<dbReference type="OrthoDB" id="3133286at2759"/>
<dbReference type="EMBL" id="MU150328">
    <property type="protein sequence ID" value="KAF9458896.1"/>
    <property type="molecule type" value="Genomic_DNA"/>
</dbReference>
<protein>
    <submittedName>
        <fullName evidence="1">Uncharacterized protein</fullName>
    </submittedName>
</protein>
<keyword evidence="2" id="KW-1185">Reference proteome</keyword>
<accession>A0A9P5Y068</accession>
<evidence type="ECO:0000313" key="2">
    <source>
        <dbReference type="Proteomes" id="UP000807353"/>
    </source>
</evidence>
<reference evidence="1" key="1">
    <citation type="submission" date="2020-11" db="EMBL/GenBank/DDBJ databases">
        <authorList>
            <consortium name="DOE Joint Genome Institute"/>
            <person name="Ahrendt S."/>
            <person name="Riley R."/>
            <person name="Andreopoulos W."/>
            <person name="Labutti K."/>
            <person name="Pangilinan J."/>
            <person name="Ruiz-Duenas F.J."/>
            <person name="Barrasa J.M."/>
            <person name="Sanchez-Garcia M."/>
            <person name="Camarero S."/>
            <person name="Miyauchi S."/>
            <person name="Serrano A."/>
            <person name="Linde D."/>
            <person name="Babiker R."/>
            <person name="Drula E."/>
            <person name="Ayuso-Fernandez I."/>
            <person name="Pacheco R."/>
            <person name="Padilla G."/>
            <person name="Ferreira P."/>
            <person name="Barriuso J."/>
            <person name="Kellner H."/>
            <person name="Castanera R."/>
            <person name="Alfaro M."/>
            <person name="Ramirez L."/>
            <person name="Pisabarro A.G."/>
            <person name="Kuo A."/>
            <person name="Tritt A."/>
            <person name="Lipzen A."/>
            <person name="He G."/>
            <person name="Yan M."/>
            <person name="Ng V."/>
            <person name="Cullen D."/>
            <person name="Martin F."/>
            <person name="Rosso M.-N."/>
            <person name="Henrissat B."/>
            <person name="Hibbett D."/>
            <person name="Martinez A.T."/>
            <person name="Grigoriev I.V."/>
        </authorList>
    </citation>
    <scope>NUCLEOTIDE SEQUENCE</scope>
    <source>
        <strain evidence="1">CBS 247.69</strain>
    </source>
</reference>
<proteinExistence type="predicted"/>
<dbReference type="Proteomes" id="UP000807353">
    <property type="component" value="Unassembled WGS sequence"/>
</dbReference>
<organism evidence="1 2">
    <name type="scientific">Collybia nuda</name>
    <dbReference type="NCBI Taxonomy" id="64659"/>
    <lineage>
        <taxon>Eukaryota</taxon>
        <taxon>Fungi</taxon>
        <taxon>Dikarya</taxon>
        <taxon>Basidiomycota</taxon>
        <taxon>Agaricomycotina</taxon>
        <taxon>Agaricomycetes</taxon>
        <taxon>Agaricomycetidae</taxon>
        <taxon>Agaricales</taxon>
        <taxon>Tricholomatineae</taxon>
        <taxon>Clitocybaceae</taxon>
        <taxon>Collybia</taxon>
    </lineage>
</organism>
<dbReference type="AlphaFoldDB" id="A0A9P5Y068"/>
<comment type="caution">
    <text evidence="1">The sequence shown here is derived from an EMBL/GenBank/DDBJ whole genome shotgun (WGS) entry which is preliminary data.</text>
</comment>
<gene>
    <name evidence="1" type="ORF">BDZ94DRAFT_1269618</name>
</gene>
<evidence type="ECO:0000313" key="1">
    <source>
        <dbReference type="EMBL" id="KAF9458896.1"/>
    </source>
</evidence>
<name>A0A9P5Y068_9AGAR</name>
<sequence>MAAVSILQNMNIRCAIFGSMGCRMFGNPRPPNDVDVLLLPPPGNESTQEDFKTAIVARDPVHFFLKNAKDPKATYKVLYYRLDNTSKKETSKVDILLPGVMHLPALSMEKIVWQRRGENVLPVVPFAVLLLQKLQGWDDHRTATENRYIKKAPVDVTDLTNMLQMRHVYPLVVSRPWSDRTLFSEEFEQRSRERVIDFCAQYPQHKEIWQRLGFETEEEDALYTGILRLAI</sequence>
<dbReference type="InterPro" id="IPR043519">
    <property type="entry name" value="NT_sf"/>
</dbReference>
<dbReference type="SUPFAM" id="SSF81301">
    <property type="entry name" value="Nucleotidyltransferase"/>
    <property type="match status" value="1"/>
</dbReference>